<dbReference type="InterPro" id="IPR016157">
    <property type="entry name" value="Cullin_CS"/>
</dbReference>
<reference evidence="4" key="1">
    <citation type="submission" date="2023-10" db="EMBL/GenBank/DDBJ databases">
        <authorList>
            <person name="Chen Y."/>
            <person name="Shah S."/>
            <person name="Dougan E. K."/>
            <person name="Thang M."/>
            <person name="Chan C."/>
        </authorList>
    </citation>
    <scope>NUCLEOTIDE SEQUENCE [LARGE SCALE GENOMIC DNA]</scope>
</reference>
<dbReference type="InterPro" id="IPR036388">
    <property type="entry name" value="WH-like_DNA-bd_sf"/>
</dbReference>
<dbReference type="Gene3D" id="3.30.230.130">
    <property type="entry name" value="Cullin, Chain C, Domain 2"/>
    <property type="match status" value="1"/>
</dbReference>
<dbReference type="InterPro" id="IPR019559">
    <property type="entry name" value="Cullin_neddylation_domain"/>
</dbReference>
<dbReference type="PROSITE" id="PS50069">
    <property type="entry name" value="CULLIN_2"/>
    <property type="match status" value="1"/>
</dbReference>
<proteinExistence type="inferred from homology"/>
<name>A0ABN9Y3H1_9DINO</name>
<dbReference type="InterPro" id="IPR036390">
    <property type="entry name" value="WH_DNA-bd_sf"/>
</dbReference>
<evidence type="ECO:0000259" key="3">
    <source>
        <dbReference type="PROSITE" id="PS50069"/>
    </source>
</evidence>
<comment type="similarity">
    <text evidence="2">Belongs to the cullin family.</text>
</comment>
<dbReference type="InterPro" id="IPR059120">
    <property type="entry name" value="Cullin-like_AB"/>
</dbReference>
<keyword evidence="1" id="KW-0832">Ubl conjugation</keyword>
<dbReference type="InterPro" id="IPR036317">
    <property type="entry name" value="Cullin_homology_sf"/>
</dbReference>
<dbReference type="PROSITE" id="PS01256">
    <property type="entry name" value="CULLIN_1"/>
    <property type="match status" value="1"/>
</dbReference>
<organism evidence="4 5">
    <name type="scientific">Prorocentrum cordatum</name>
    <dbReference type="NCBI Taxonomy" id="2364126"/>
    <lineage>
        <taxon>Eukaryota</taxon>
        <taxon>Sar</taxon>
        <taxon>Alveolata</taxon>
        <taxon>Dinophyceae</taxon>
        <taxon>Prorocentrales</taxon>
        <taxon>Prorocentraceae</taxon>
        <taxon>Prorocentrum</taxon>
    </lineage>
</organism>
<feature type="domain" description="Cullin family profile" evidence="3">
    <location>
        <begin position="1"/>
        <end position="144"/>
    </location>
</feature>
<dbReference type="Gene3D" id="1.10.10.10">
    <property type="entry name" value="Winged helix-like DNA-binding domain superfamily/Winged helix DNA-binding domain"/>
    <property type="match status" value="1"/>
</dbReference>
<accession>A0ABN9Y3H1</accession>
<keyword evidence="5" id="KW-1185">Reference proteome</keyword>
<dbReference type="SUPFAM" id="SSF46785">
    <property type="entry name" value="Winged helix' DNA-binding domain"/>
    <property type="match status" value="1"/>
</dbReference>
<dbReference type="PANTHER" id="PTHR11932">
    <property type="entry name" value="CULLIN"/>
    <property type="match status" value="1"/>
</dbReference>
<evidence type="ECO:0000256" key="2">
    <source>
        <dbReference type="PROSITE-ProRule" id="PRU00330"/>
    </source>
</evidence>
<dbReference type="SMART" id="SM00884">
    <property type="entry name" value="Cullin_Nedd8"/>
    <property type="match status" value="1"/>
</dbReference>
<dbReference type="Pfam" id="PF10557">
    <property type="entry name" value="Cullin_Nedd8"/>
    <property type="match status" value="1"/>
</dbReference>
<dbReference type="SUPFAM" id="SSF75632">
    <property type="entry name" value="Cullin homology domain"/>
    <property type="match status" value="1"/>
</dbReference>
<protein>
    <recommendedName>
        <fullName evidence="3">Cullin family profile domain-containing protein</fullName>
    </recommendedName>
</protein>
<dbReference type="SMART" id="SM00182">
    <property type="entry name" value="CULLIN"/>
    <property type="match status" value="1"/>
</dbReference>
<dbReference type="EMBL" id="CAUYUJ010021793">
    <property type="protein sequence ID" value="CAK0907050.1"/>
    <property type="molecule type" value="Genomic_DNA"/>
</dbReference>
<evidence type="ECO:0000313" key="5">
    <source>
        <dbReference type="Proteomes" id="UP001189429"/>
    </source>
</evidence>
<dbReference type="Pfam" id="PF26557">
    <property type="entry name" value="Cullin_AB"/>
    <property type="match status" value="1"/>
</dbReference>
<dbReference type="InterPro" id="IPR045093">
    <property type="entry name" value="Cullin"/>
</dbReference>
<dbReference type="Proteomes" id="UP001189429">
    <property type="component" value="Unassembled WGS sequence"/>
</dbReference>
<evidence type="ECO:0000256" key="1">
    <source>
        <dbReference type="ARBA" id="ARBA00022843"/>
    </source>
</evidence>
<gene>
    <name evidence="4" type="ORF">PCOR1329_LOCUS82183</name>
</gene>
<dbReference type="InterPro" id="IPR016158">
    <property type="entry name" value="Cullin_homology"/>
</dbReference>
<comment type="caution">
    <text evidence="4">The sequence shown here is derived from an EMBL/GenBank/DDBJ whole genome shotgun (WGS) entry which is preliminary data.</text>
</comment>
<sequence>MLRDVDLSLGLRSAFASRPAVQTAIADAGVELDVSVLASGLWPAPPRSPDVVYPQAVARLQELFATFYAQQHTGRSLSWAPSLGQCVLRAAYQGDLRKDRFVVSHLQAIVLLLFNGADTLSCQQIARATGIPAADLQRTLQSLALHKTVKLLSKDSKVRDVLDGDLFTFNSRFSHKLFRITVPQIFAKDQAEEEQDVEHRVLKDRLHEIDAAVVRVMKAQKRLTHQQLLSEVFKAIGFPATPSDVKQRIESLIERDYLERDAGSGAAYNYLA</sequence>
<evidence type="ECO:0000313" key="4">
    <source>
        <dbReference type="EMBL" id="CAK0907050.1"/>
    </source>
</evidence>